<dbReference type="InterPro" id="IPR036259">
    <property type="entry name" value="MFS_trans_sf"/>
</dbReference>
<dbReference type="Proteomes" id="UP000298491">
    <property type="component" value="Unassembled WGS sequence"/>
</dbReference>
<keyword evidence="2" id="KW-1003">Cell membrane</keyword>
<keyword evidence="3" id="KW-0812">Transmembrane</keyword>
<evidence type="ECO:0000313" key="5">
    <source>
        <dbReference type="Proteomes" id="UP000298491"/>
    </source>
</evidence>
<name>A0A659QFV2_SALET</name>
<keyword evidence="2" id="KW-0997">Cell inner membrane</keyword>
<dbReference type="Gene3D" id="1.20.1250.20">
    <property type="entry name" value="MFS general substrate transporter like domains"/>
    <property type="match status" value="1"/>
</dbReference>
<organism evidence="4 5">
    <name type="scientific">Salmonella enterica subsp. enterica serovar Wilhelmsburg</name>
    <dbReference type="NCBI Taxonomy" id="1960126"/>
    <lineage>
        <taxon>Bacteria</taxon>
        <taxon>Pseudomonadati</taxon>
        <taxon>Pseudomonadota</taxon>
        <taxon>Gammaproteobacteria</taxon>
        <taxon>Enterobacterales</taxon>
        <taxon>Enterobacteriaceae</taxon>
        <taxon>Salmonella</taxon>
    </lineage>
</organism>
<feature type="non-terminal residue" evidence="4">
    <location>
        <position position="1"/>
    </location>
</feature>
<evidence type="ECO:0000256" key="3">
    <source>
        <dbReference type="SAM" id="Phobius"/>
    </source>
</evidence>
<sequence length="106" mass="11347">PMPLRTLRLTFYGVGILSYYGPYWALPSALLSPSGLAISIAFINSCSSLGGFLINKSLGFVSTHYGATGIFIVEAILCFAAVAVLALMKIDVKKEKSQQTNVVSRT</sequence>
<dbReference type="GO" id="GO:0005886">
    <property type="term" value="C:plasma membrane"/>
    <property type="evidence" value="ECO:0007669"/>
    <property type="project" value="UniProtKB-SubCell"/>
</dbReference>
<accession>A0A659QFV2</accession>
<keyword evidence="3" id="KW-0472">Membrane</keyword>
<dbReference type="AlphaFoldDB" id="A0A659QFV2"/>
<evidence type="ECO:0000256" key="2">
    <source>
        <dbReference type="ARBA" id="ARBA00022519"/>
    </source>
</evidence>
<evidence type="ECO:0000313" key="4">
    <source>
        <dbReference type="EMBL" id="TGC84924.1"/>
    </source>
</evidence>
<reference evidence="4 5" key="1">
    <citation type="submission" date="2018-03" db="EMBL/GenBank/DDBJ databases">
        <title>Non-Typhoidal Salmonella genome sequencing and assembly.</title>
        <authorList>
            <person name="Matchawe C."/>
        </authorList>
    </citation>
    <scope>NUCLEOTIDE SEQUENCE [LARGE SCALE GENOMIC DNA]</scope>
    <source>
        <strain evidence="4 5">35dea</strain>
    </source>
</reference>
<feature type="transmembrane region" description="Helical" evidence="3">
    <location>
        <begin position="66"/>
        <end position="88"/>
    </location>
</feature>
<keyword evidence="3" id="KW-1133">Transmembrane helix</keyword>
<comment type="caution">
    <text evidence="4">The sequence shown here is derived from an EMBL/GenBank/DDBJ whole genome shotgun (WGS) entry which is preliminary data.</text>
</comment>
<protein>
    <submittedName>
        <fullName evidence="4">MFS transporter</fullName>
    </submittedName>
</protein>
<dbReference type="EMBL" id="PYKB01001140">
    <property type="protein sequence ID" value="TGC84924.1"/>
    <property type="molecule type" value="Genomic_DNA"/>
</dbReference>
<comment type="subcellular location">
    <subcellularLocation>
        <location evidence="1">Cell inner membrane</location>
        <topology evidence="1">Multi-pass membrane protein</topology>
    </subcellularLocation>
</comment>
<dbReference type="SUPFAM" id="SSF103473">
    <property type="entry name" value="MFS general substrate transporter"/>
    <property type="match status" value="1"/>
</dbReference>
<evidence type="ECO:0000256" key="1">
    <source>
        <dbReference type="ARBA" id="ARBA00004429"/>
    </source>
</evidence>
<gene>
    <name evidence="4" type="ORF">C9F09_19280</name>
</gene>
<proteinExistence type="predicted"/>